<dbReference type="Proteomes" id="UP000314294">
    <property type="component" value="Unassembled WGS sequence"/>
</dbReference>
<name>A0A4Z2G0U5_9TELE</name>
<evidence type="ECO:0000313" key="2">
    <source>
        <dbReference type="EMBL" id="TNN47176.1"/>
    </source>
</evidence>
<comment type="caution">
    <text evidence="2">The sequence shown here is derived from an EMBL/GenBank/DDBJ whole genome shotgun (WGS) entry which is preliminary data.</text>
</comment>
<sequence>MKADSEGRIAPGPETFISSRNTCEGTGSRAGAYWVQLLRTPGGALGSRGEGRLRGDETQSFDERGG</sequence>
<protein>
    <submittedName>
        <fullName evidence="2">Uncharacterized protein</fullName>
    </submittedName>
</protein>
<feature type="region of interest" description="Disordered" evidence="1">
    <location>
        <begin position="43"/>
        <end position="66"/>
    </location>
</feature>
<dbReference type="EMBL" id="SRLO01000755">
    <property type="protein sequence ID" value="TNN47176.1"/>
    <property type="molecule type" value="Genomic_DNA"/>
</dbReference>
<feature type="compositionally biased region" description="Basic and acidic residues" evidence="1">
    <location>
        <begin position="49"/>
        <end position="66"/>
    </location>
</feature>
<gene>
    <name evidence="2" type="ORF">EYF80_042628</name>
</gene>
<reference evidence="2 3" key="1">
    <citation type="submission" date="2019-03" db="EMBL/GenBank/DDBJ databases">
        <title>First draft genome of Liparis tanakae, snailfish: a comprehensive survey of snailfish specific genes.</title>
        <authorList>
            <person name="Kim W."/>
            <person name="Song I."/>
            <person name="Jeong J.-H."/>
            <person name="Kim D."/>
            <person name="Kim S."/>
            <person name="Ryu S."/>
            <person name="Song J.Y."/>
            <person name="Lee S.K."/>
        </authorList>
    </citation>
    <scope>NUCLEOTIDE SEQUENCE [LARGE SCALE GENOMIC DNA]</scope>
    <source>
        <tissue evidence="2">Muscle</tissue>
    </source>
</reference>
<accession>A0A4Z2G0U5</accession>
<proteinExistence type="predicted"/>
<feature type="region of interest" description="Disordered" evidence="1">
    <location>
        <begin position="1"/>
        <end position="23"/>
    </location>
</feature>
<evidence type="ECO:0000256" key="1">
    <source>
        <dbReference type="SAM" id="MobiDB-lite"/>
    </source>
</evidence>
<organism evidence="2 3">
    <name type="scientific">Liparis tanakae</name>
    <name type="common">Tanaka's snailfish</name>
    <dbReference type="NCBI Taxonomy" id="230148"/>
    <lineage>
        <taxon>Eukaryota</taxon>
        <taxon>Metazoa</taxon>
        <taxon>Chordata</taxon>
        <taxon>Craniata</taxon>
        <taxon>Vertebrata</taxon>
        <taxon>Euteleostomi</taxon>
        <taxon>Actinopterygii</taxon>
        <taxon>Neopterygii</taxon>
        <taxon>Teleostei</taxon>
        <taxon>Neoteleostei</taxon>
        <taxon>Acanthomorphata</taxon>
        <taxon>Eupercaria</taxon>
        <taxon>Perciformes</taxon>
        <taxon>Cottioidei</taxon>
        <taxon>Cottales</taxon>
        <taxon>Liparidae</taxon>
        <taxon>Liparis</taxon>
    </lineage>
</organism>
<dbReference type="AlphaFoldDB" id="A0A4Z2G0U5"/>
<evidence type="ECO:0000313" key="3">
    <source>
        <dbReference type="Proteomes" id="UP000314294"/>
    </source>
</evidence>
<keyword evidence="3" id="KW-1185">Reference proteome</keyword>